<evidence type="ECO:0000256" key="1">
    <source>
        <dbReference type="ARBA" id="ARBA00008361"/>
    </source>
</evidence>
<dbReference type="Gene3D" id="3.40.50.150">
    <property type="entry name" value="Vaccinia Virus protein VP39"/>
    <property type="match status" value="1"/>
</dbReference>
<keyword evidence="2 5" id="KW-0489">Methyltransferase</keyword>
<proteinExistence type="inferred from homology"/>
<dbReference type="InterPro" id="IPR029063">
    <property type="entry name" value="SAM-dependent_MTases_sf"/>
</dbReference>
<keyword evidence="3 5" id="KW-0808">Transferase</keyword>
<evidence type="ECO:0000256" key="3">
    <source>
        <dbReference type="ARBA" id="ARBA00022679"/>
    </source>
</evidence>
<dbReference type="PANTHER" id="PTHR44942">
    <property type="entry name" value="METHYLTRANSF_11 DOMAIN-CONTAINING PROTEIN"/>
    <property type="match status" value="1"/>
</dbReference>
<dbReference type="EMBL" id="QRDY01000020">
    <property type="protein sequence ID" value="RED54936.1"/>
    <property type="molecule type" value="Genomic_DNA"/>
</dbReference>
<dbReference type="CDD" id="cd02440">
    <property type="entry name" value="AdoMet_MTases"/>
    <property type="match status" value="1"/>
</dbReference>
<dbReference type="AlphaFoldDB" id="A0A3D9I1B0"/>
<evidence type="ECO:0000256" key="2">
    <source>
        <dbReference type="ARBA" id="ARBA00022603"/>
    </source>
</evidence>
<protein>
    <submittedName>
        <fullName evidence="5">Methyltransferase family protein</fullName>
    </submittedName>
</protein>
<dbReference type="GO" id="GO:0032259">
    <property type="term" value="P:methylation"/>
    <property type="evidence" value="ECO:0007669"/>
    <property type="project" value="UniProtKB-KW"/>
</dbReference>
<sequence>MNSKERFSSRVDTYKKFRPSYPREAIDYLVDVVGLKPQSEVLDVGAGTGIFSRLLLERDVRITAVEPNEAMREAALAASEGDSNFRAVPGSAEETGLPSGSYDFIVCAQAFHWFDRTAAQVEFQRVLRPGGKAALVWNTRITEGNAFLEGYERLLQELGTDYGKVNHRNISREMLVDFFKPGALRDARFSIRQVFDFEGLSGRLLSSSYCPQPGDPRYEPMMASLRELFDENEREGTVNFDYVTEVFWGEV</sequence>
<dbReference type="PANTHER" id="PTHR44942:SF4">
    <property type="entry name" value="METHYLTRANSFERASE TYPE 11 DOMAIN-CONTAINING PROTEIN"/>
    <property type="match status" value="1"/>
</dbReference>
<evidence type="ECO:0000313" key="6">
    <source>
        <dbReference type="Proteomes" id="UP000256869"/>
    </source>
</evidence>
<dbReference type="InterPro" id="IPR013216">
    <property type="entry name" value="Methyltransf_11"/>
</dbReference>
<accession>A0A3D9I1B0</accession>
<dbReference type="Pfam" id="PF08241">
    <property type="entry name" value="Methyltransf_11"/>
    <property type="match status" value="1"/>
</dbReference>
<name>A0A3D9I1B0_9BACL</name>
<dbReference type="SUPFAM" id="SSF53335">
    <property type="entry name" value="S-adenosyl-L-methionine-dependent methyltransferases"/>
    <property type="match status" value="1"/>
</dbReference>
<comment type="similarity">
    <text evidence="1">Belongs to the methyltransferase superfamily.</text>
</comment>
<dbReference type="Proteomes" id="UP000256869">
    <property type="component" value="Unassembled WGS sequence"/>
</dbReference>
<organism evidence="5 6">
    <name type="scientific">Cohnella lupini</name>
    <dbReference type="NCBI Taxonomy" id="1294267"/>
    <lineage>
        <taxon>Bacteria</taxon>
        <taxon>Bacillati</taxon>
        <taxon>Bacillota</taxon>
        <taxon>Bacilli</taxon>
        <taxon>Bacillales</taxon>
        <taxon>Paenibacillaceae</taxon>
        <taxon>Cohnella</taxon>
    </lineage>
</organism>
<dbReference type="OrthoDB" id="9797252at2"/>
<evidence type="ECO:0000313" key="5">
    <source>
        <dbReference type="EMBL" id="RED54936.1"/>
    </source>
</evidence>
<dbReference type="GO" id="GO:0008757">
    <property type="term" value="F:S-adenosylmethionine-dependent methyltransferase activity"/>
    <property type="evidence" value="ECO:0007669"/>
    <property type="project" value="InterPro"/>
</dbReference>
<evidence type="ECO:0000259" key="4">
    <source>
        <dbReference type="Pfam" id="PF08241"/>
    </source>
</evidence>
<feature type="domain" description="Methyltransferase type 11" evidence="4">
    <location>
        <begin position="42"/>
        <end position="134"/>
    </location>
</feature>
<comment type="caution">
    <text evidence="5">The sequence shown here is derived from an EMBL/GenBank/DDBJ whole genome shotgun (WGS) entry which is preliminary data.</text>
</comment>
<keyword evidence="6" id="KW-1185">Reference proteome</keyword>
<dbReference type="RefSeq" id="WP_115995051.1">
    <property type="nucleotide sequence ID" value="NZ_QRDY01000020.1"/>
</dbReference>
<reference evidence="5 6" key="1">
    <citation type="submission" date="2018-07" db="EMBL/GenBank/DDBJ databases">
        <title>Genomic Encyclopedia of Type Strains, Phase III (KMG-III): the genomes of soil and plant-associated and newly described type strains.</title>
        <authorList>
            <person name="Whitman W."/>
        </authorList>
    </citation>
    <scope>NUCLEOTIDE SEQUENCE [LARGE SCALE GENOMIC DNA]</scope>
    <source>
        <strain evidence="5 6">CECT 8236</strain>
    </source>
</reference>
<gene>
    <name evidence="5" type="ORF">DFP95_12029</name>
</gene>
<dbReference type="InterPro" id="IPR051052">
    <property type="entry name" value="Diverse_substrate_MTase"/>
</dbReference>